<comment type="similarity">
    <text evidence="3 4">Belongs to the TRAFAC class myosin-kinesin ATPase superfamily. Kinesin family.</text>
</comment>
<dbReference type="EMBL" id="AHZU02001071">
    <property type="protein sequence ID" value="KFG36743.1"/>
    <property type="molecule type" value="Genomic_DNA"/>
</dbReference>
<evidence type="ECO:0000256" key="4">
    <source>
        <dbReference type="RuleBase" id="RU000394"/>
    </source>
</evidence>
<reference evidence="7 8" key="1">
    <citation type="submission" date="2014-02" db="EMBL/GenBank/DDBJ databases">
        <authorList>
            <person name="Sibley D."/>
            <person name="Venepally P."/>
            <person name="Karamycheva S."/>
            <person name="Hadjithomas M."/>
            <person name="Khan A."/>
            <person name="Brunk B."/>
            <person name="Roos D."/>
            <person name="Caler E."/>
            <person name="Lorenzi H."/>
        </authorList>
    </citation>
    <scope>NUCLEOTIDE SEQUENCE [LARGE SCALE GENOMIC DNA]</scope>
    <source>
        <strain evidence="7 8">GAB2-2007-GAL-DOM2</strain>
    </source>
</reference>
<keyword evidence="4" id="KW-0493">Microtubule</keyword>
<dbReference type="AlphaFoldDB" id="A0A086JX75"/>
<dbReference type="InterPro" id="IPR027640">
    <property type="entry name" value="Kinesin-like_fam"/>
</dbReference>
<keyword evidence="1 3" id="KW-0547">Nucleotide-binding</keyword>
<organism evidence="7 8">
    <name type="scientific">Toxoplasma gondii GAB2-2007-GAL-DOM2</name>
    <dbReference type="NCBI Taxonomy" id="1130820"/>
    <lineage>
        <taxon>Eukaryota</taxon>
        <taxon>Sar</taxon>
        <taxon>Alveolata</taxon>
        <taxon>Apicomplexa</taxon>
        <taxon>Conoidasida</taxon>
        <taxon>Coccidia</taxon>
        <taxon>Eucoccidiorida</taxon>
        <taxon>Eimeriorina</taxon>
        <taxon>Sarcocystidae</taxon>
        <taxon>Toxoplasma</taxon>
    </lineage>
</organism>
<dbReference type="GO" id="GO:0008017">
    <property type="term" value="F:microtubule binding"/>
    <property type="evidence" value="ECO:0007669"/>
    <property type="project" value="InterPro"/>
</dbReference>
<gene>
    <name evidence="7" type="ORF">TGDOM2_315845</name>
</gene>
<name>A0A086JX75_TOXGO</name>
<dbReference type="GO" id="GO:0005874">
    <property type="term" value="C:microtubule"/>
    <property type="evidence" value="ECO:0007669"/>
    <property type="project" value="UniProtKB-KW"/>
</dbReference>
<dbReference type="PROSITE" id="PS50067">
    <property type="entry name" value="KINESIN_MOTOR_2"/>
    <property type="match status" value="1"/>
</dbReference>
<dbReference type="GO" id="GO:0007018">
    <property type="term" value="P:microtubule-based movement"/>
    <property type="evidence" value="ECO:0007669"/>
    <property type="project" value="InterPro"/>
</dbReference>
<dbReference type="InterPro" id="IPR001752">
    <property type="entry name" value="Kinesin_motor_dom"/>
</dbReference>
<dbReference type="Proteomes" id="UP000028837">
    <property type="component" value="Unassembled WGS sequence"/>
</dbReference>
<feature type="binding site" evidence="3">
    <location>
        <begin position="180"/>
        <end position="187"/>
    </location>
    <ligand>
        <name>ATP</name>
        <dbReference type="ChEBI" id="CHEBI:30616"/>
    </ligand>
</feature>
<proteinExistence type="inferred from homology"/>
<keyword evidence="2 3" id="KW-0067">ATP-binding</keyword>
<keyword evidence="3 4" id="KW-0505">Motor protein</keyword>
<evidence type="ECO:0000259" key="6">
    <source>
        <dbReference type="PROSITE" id="PS50067"/>
    </source>
</evidence>
<dbReference type="OrthoDB" id="440247at2759"/>
<dbReference type="InterPro" id="IPR027417">
    <property type="entry name" value="P-loop_NTPase"/>
</dbReference>
<dbReference type="GO" id="GO:0003777">
    <property type="term" value="F:microtubule motor activity"/>
    <property type="evidence" value="ECO:0007669"/>
    <property type="project" value="InterPro"/>
</dbReference>
<evidence type="ECO:0000256" key="5">
    <source>
        <dbReference type="SAM" id="MobiDB-lite"/>
    </source>
</evidence>
<evidence type="ECO:0000313" key="8">
    <source>
        <dbReference type="Proteomes" id="UP000028837"/>
    </source>
</evidence>
<sequence length="594" mass="63835">MAAPDGSVVSVLVRVRASVDASDCRRVISFRHASAVELAEPHELQPPAKRNELSWCSHLSASPDDEKQQETCAVVTLQKSADFPDDGIGPLKKECRKPWEELTRWGVRTPPQAERHHQPATKETSKETLYKRGNTGKMHTFHVDGVLEETASQDDVFRQAGIPAALAALQGINSSLIVYGATGSGKTHTMFGPPEALQSLHKHPERGLLSRVCFFLFDRLREKTSLSPAFQFQCRATAVEIYCERLRDLFVASPPRGRLAIPEAKTLVLREDPQHGVVVAGLTEKTIKSADDLLRVFRVALRRRRFRETPKNATSSRSHTVLSLHVDTRTIAKGTVVTSCSSLHLVDLAGAERQTPQETHFAVPASSLWLSSAAVNEKRKEEKTLMEEACFINKSLSALMAVISEAANRRNHGRTSGLSPQAFPASSSSSFVPSSSPPSPLPPSPSVLSSAASVPFSLPSLVSSSVASRPPTSAHSGSVSLPLSAQTSSSSAFAPSSSVCSSSDSCVLSSSTSCSFNQSLHHVGTWARGPSVSAGICGDSGTGRQKRSSTRQAHVATEGKQAPLLRVRDSKLTFLLKNALVGTAEKSLGLSESR</sequence>
<dbReference type="GO" id="GO:0005871">
    <property type="term" value="C:kinesin complex"/>
    <property type="evidence" value="ECO:0007669"/>
    <property type="project" value="TreeGrafter"/>
</dbReference>
<dbReference type="InterPro" id="IPR036961">
    <property type="entry name" value="Kinesin_motor_dom_sf"/>
</dbReference>
<dbReference type="GO" id="GO:0016887">
    <property type="term" value="F:ATP hydrolysis activity"/>
    <property type="evidence" value="ECO:0007669"/>
    <property type="project" value="TreeGrafter"/>
</dbReference>
<dbReference type="VEuPathDB" id="ToxoDB:TGDOM2_315845"/>
<evidence type="ECO:0000313" key="7">
    <source>
        <dbReference type="EMBL" id="KFG36743.1"/>
    </source>
</evidence>
<dbReference type="PANTHER" id="PTHR24115:SF1004">
    <property type="entry name" value="KINESIN-LIKE PROTEIN KIF15"/>
    <property type="match status" value="1"/>
</dbReference>
<protein>
    <recommendedName>
        <fullName evidence="4">Kinesin-like protein</fullName>
    </recommendedName>
</protein>
<dbReference type="SMART" id="SM00129">
    <property type="entry name" value="KISc"/>
    <property type="match status" value="1"/>
</dbReference>
<comment type="caution">
    <text evidence="7">The sequence shown here is derived from an EMBL/GenBank/DDBJ whole genome shotgun (WGS) entry which is preliminary data.</text>
</comment>
<dbReference type="PROSITE" id="PS00411">
    <property type="entry name" value="KINESIN_MOTOR_1"/>
    <property type="match status" value="1"/>
</dbReference>
<dbReference type="PANTHER" id="PTHR24115">
    <property type="entry name" value="KINESIN-RELATED"/>
    <property type="match status" value="1"/>
</dbReference>
<dbReference type="Pfam" id="PF00225">
    <property type="entry name" value="Kinesin"/>
    <property type="match status" value="1"/>
</dbReference>
<dbReference type="GO" id="GO:0005524">
    <property type="term" value="F:ATP binding"/>
    <property type="evidence" value="ECO:0007669"/>
    <property type="project" value="UniProtKB-UniRule"/>
</dbReference>
<evidence type="ECO:0000256" key="2">
    <source>
        <dbReference type="ARBA" id="ARBA00022840"/>
    </source>
</evidence>
<feature type="region of interest" description="Disordered" evidence="5">
    <location>
        <begin position="537"/>
        <end position="558"/>
    </location>
</feature>
<dbReference type="InterPro" id="IPR019821">
    <property type="entry name" value="Kinesin_motor_CS"/>
</dbReference>
<accession>A0A086JX75</accession>
<evidence type="ECO:0000256" key="3">
    <source>
        <dbReference type="PROSITE-ProRule" id="PRU00283"/>
    </source>
</evidence>
<dbReference type="PRINTS" id="PR00380">
    <property type="entry name" value="KINESINHEAVY"/>
</dbReference>
<dbReference type="SUPFAM" id="SSF52540">
    <property type="entry name" value="P-loop containing nucleoside triphosphate hydrolases"/>
    <property type="match status" value="1"/>
</dbReference>
<evidence type="ECO:0000256" key="1">
    <source>
        <dbReference type="ARBA" id="ARBA00022741"/>
    </source>
</evidence>
<dbReference type="Gene3D" id="3.40.850.10">
    <property type="entry name" value="Kinesin motor domain"/>
    <property type="match status" value="1"/>
</dbReference>
<feature type="domain" description="Kinesin motor" evidence="6">
    <location>
        <begin position="90"/>
        <end position="412"/>
    </location>
</feature>